<protein>
    <submittedName>
        <fullName evidence="1">Uncharacterized protein</fullName>
    </submittedName>
</protein>
<reference evidence="1" key="1">
    <citation type="submission" date="2014-09" db="EMBL/GenBank/DDBJ databases">
        <authorList>
            <person name="Magalhaes I.L.F."/>
            <person name="Oliveira U."/>
            <person name="Santos F.R."/>
            <person name="Vidigal T.H.D.A."/>
            <person name="Brescovit A.D."/>
            <person name="Santos A.J."/>
        </authorList>
    </citation>
    <scope>NUCLEOTIDE SEQUENCE</scope>
    <source>
        <tissue evidence="1">Shoot tissue taken approximately 20 cm above the soil surface</tissue>
    </source>
</reference>
<organism evidence="1">
    <name type="scientific">Arundo donax</name>
    <name type="common">Giant reed</name>
    <name type="synonym">Donax arundinaceus</name>
    <dbReference type="NCBI Taxonomy" id="35708"/>
    <lineage>
        <taxon>Eukaryota</taxon>
        <taxon>Viridiplantae</taxon>
        <taxon>Streptophyta</taxon>
        <taxon>Embryophyta</taxon>
        <taxon>Tracheophyta</taxon>
        <taxon>Spermatophyta</taxon>
        <taxon>Magnoliopsida</taxon>
        <taxon>Liliopsida</taxon>
        <taxon>Poales</taxon>
        <taxon>Poaceae</taxon>
        <taxon>PACMAD clade</taxon>
        <taxon>Arundinoideae</taxon>
        <taxon>Arundineae</taxon>
        <taxon>Arundo</taxon>
    </lineage>
</organism>
<name>A0A0A8ZJP5_ARUDO</name>
<dbReference type="AlphaFoldDB" id="A0A0A8ZJP5"/>
<accession>A0A0A8ZJP5</accession>
<evidence type="ECO:0000313" key="1">
    <source>
        <dbReference type="EMBL" id="JAD37923.1"/>
    </source>
</evidence>
<dbReference type="EMBL" id="GBRH01259972">
    <property type="protein sequence ID" value="JAD37923.1"/>
    <property type="molecule type" value="Transcribed_RNA"/>
</dbReference>
<reference evidence="1" key="2">
    <citation type="journal article" date="2015" name="Data Brief">
        <title>Shoot transcriptome of the giant reed, Arundo donax.</title>
        <authorList>
            <person name="Barrero R.A."/>
            <person name="Guerrero F.D."/>
            <person name="Moolhuijzen P."/>
            <person name="Goolsby J.A."/>
            <person name="Tidwell J."/>
            <person name="Bellgard S.E."/>
            <person name="Bellgard M.I."/>
        </authorList>
    </citation>
    <scope>NUCLEOTIDE SEQUENCE</scope>
    <source>
        <tissue evidence="1">Shoot tissue taken approximately 20 cm above the soil surface</tissue>
    </source>
</reference>
<proteinExistence type="predicted"/>
<sequence>MKLNRKWRRCPPIFFI</sequence>